<gene>
    <name evidence="1" type="ORF">PR048_026730</name>
</gene>
<proteinExistence type="predicted"/>
<accession>A0ABQ9GM66</accession>
<keyword evidence="2" id="KW-1185">Reference proteome</keyword>
<evidence type="ECO:0000313" key="1">
    <source>
        <dbReference type="EMBL" id="KAJ8873113.1"/>
    </source>
</evidence>
<organism evidence="1 2">
    <name type="scientific">Dryococelus australis</name>
    <dbReference type="NCBI Taxonomy" id="614101"/>
    <lineage>
        <taxon>Eukaryota</taxon>
        <taxon>Metazoa</taxon>
        <taxon>Ecdysozoa</taxon>
        <taxon>Arthropoda</taxon>
        <taxon>Hexapoda</taxon>
        <taxon>Insecta</taxon>
        <taxon>Pterygota</taxon>
        <taxon>Neoptera</taxon>
        <taxon>Polyneoptera</taxon>
        <taxon>Phasmatodea</taxon>
        <taxon>Verophasmatodea</taxon>
        <taxon>Anareolatae</taxon>
        <taxon>Phasmatidae</taxon>
        <taxon>Eurycanthinae</taxon>
        <taxon>Dryococelus</taxon>
    </lineage>
</organism>
<name>A0ABQ9GM66_9NEOP</name>
<evidence type="ECO:0000313" key="2">
    <source>
        <dbReference type="Proteomes" id="UP001159363"/>
    </source>
</evidence>
<dbReference type="EMBL" id="JARBHB010000011">
    <property type="protein sequence ID" value="KAJ8873113.1"/>
    <property type="molecule type" value="Genomic_DNA"/>
</dbReference>
<dbReference type="Proteomes" id="UP001159363">
    <property type="component" value="Chromosome 10"/>
</dbReference>
<comment type="caution">
    <text evidence="1">The sequence shown here is derived from an EMBL/GenBank/DDBJ whole genome shotgun (WGS) entry which is preliminary data.</text>
</comment>
<protein>
    <submittedName>
        <fullName evidence="1">Uncharacterized protein</fullName>
    </submittedName>
</protein>
<sequence>MWWPRPGHQNNLNAILEHRPSLTTVSVKHLIPGHTFVPNDAKFSGIDQALKLQQFMSLPKDYINLYVKKDHNDQTYVTVNLKKKQRIKPSISIFYDLFVLLLPQEKAIAKPKLGDLKSMLNFIPNDASDFYHSLIADEHIVDDIKGFNGAVDFEEDIIQ</sequence>
<reference evidence="1 2" key="1">
    <citation type="submission" date="2023-02" db="EMBL/GenBank/DDBJ databases">
        <title>LHISI_Scaffold_Assembly.</title>
        <authorList>
            <person name="Stuart O.P."/>
            <person name="Cleave R."/>
            <person name="Magrath M.J.L."/>
            <person name="Mikheyev A.S."/>
        </authorList>
    </citation>
    <scope>NUCLEOTIDE SEQUENCE [LARGE SCALE GENOMIC DNA]</scope>
    <source>
        <strain evidence="1">Daus_M_001</strain>
        <tissue evidence="1">Leg muscle</tissue>
    </source>
</reference>